<dbReference type="PANTHER" id="PTHR36886:SF10">
    <property type="entry name" value="PROTEIN FRIGIDA-ESSENTIAL 1-LIKE"/>
    <property type="match status" value="1"/>
</dbReference>
<proteinExistence type="predicted"/>
<dbReference type="EMBL" id="CP133621">
    <property type="protein sequence ID" value="WMV49150.1"/>
    <property type="molecule type" value="Genomic_DNA"/>
</dbReference>
<name>A0AAF0UMK8_SOLVR</name>
<evidence type="ECO:0000313" key="4">
    <source>
        <dbReference type="Proteomes" id="UP001234989"/>
    </source>
</evidence>
<gene>
    <name evidence="3" type="ORF">MTR67_042535</name>
</gene>
<dbReference type="InterPro" id="IPR057031">
    <property type="entry name" value="SFR19-like_C"/>
</dbReference>
<evidence type="ECO:0000313" key="3">
    <source>
        <dbReference type="EMBL" id="WMV49150.1"/>
    </source>
</evidence>
<sequence length="513" mass="57832">MTEEGNDSCRISNSDERRGKNYSSLDGKRTVVLSDLQALKCDSGETTLENQPFGQKVSAEFTEGGHHEVLQDLQQTSSRLDAEETWARSLTPPADSRGGNKRPADRCEFYSRGSKYTTERPASYCFSDFASSEVQCGGYQRLNSENDLHMHKDEDWSSMPFRDIGRETFGYKSYLASYGSSSPPLLKDNSLNKDNYCSGMHPSSSVLPSYKYLNTEGPSYASALDGTSYKRTHLMPDYHHLPFLNRSVDRWPSYLTSYSSNLDPVGDQKLLDRSRDCITRSMSLHNKSSALPGCGTESFSWTDLSGDTEHSCGYKTKVNFNDWETSAPFRPSTFLSQIIPPPESLYDPIRDSIEQTSTAEKDLSANERKTADRAIAHQENMNTSSKEEKHSRSVNPRGQKRKQSKLEKLGPSCEIHTDFRRDGSVNYESGVMKHFRAALVELVKELLKPTWHEGLLMRDAYKMIVKKAVEKIINSLTPDQVPDTTESINQYLSVSETKVAKLIEGYLEKYGKS</sequence>
<accession>A0AAF0UMK8</accession>
<feature type="region of interest" description="Disordered" evidence="1">
    <location>
        <begin position="373"/>
        <end position="409"/>
    </location>
</feature>
<keyword evidence="4" id="KW-1185">Reference proteome</keyword>
<protein>
    <recommendedName>
        <fullName evidence="2">SFR19-like C-terminal domain-containing protein</fullName>
    </recommendedName>
</protein>
<organism evidence="3 4">
    <name type="scientific">Solanum verrucosum</name>
    <dbReference type="NCBI Taxonomy" id="315347"/>
    <lineage>
        <taxon>Eukaryota</taxon>
        <taxon>Viridiplantae</taxon>
        <taxon>Streptophyta</taxon>
        <taxon>Embryophyta</taxon>
        <taxon>Tracheophyta</taxon>
        <taxon>Spermatophyta</taxon>
        <taxon>Magnoliopsida</taxon>
        <taxon>eudicotyledons</taxon>
        <taxon>Gunneridae</taxon>
        <taxon>Pentapetalae</taxon>
        <taxon>asterids</taxon>
        <taxon>lamiids</taxon>
        <taxon>Solanales</taxon>
        <taxon>Solanaceae</taxon>
        <taxon>Solanoideae</taxon>
        <taxon>Solaneae</taxon>
        <taxon>Solanum</taxon>
    </lineage>
</organism>
<evidence type="ECO:0000259" key="2">
    <source>
        <dbReference type="Pfam" id="PF23030"/>
    </source>
</evidence>
<evidence type="ECO:0000256" key="1">
    <source>
        <dbReference type="SAM" id="MobiDB-lite"/>
    </source>
</evidence>
<feature type="region of interest" description="Disordered" evidence="1">
    <location>
        <begin position="1"/>
        <end position="27"/>
    </location>
</feature>
<dbReference type="InterPro" id="IPR052650">
    <property type="entry name" value="Zinc_finger_CCCH"/>
</dbReference>
<dbReference type="Proteomes" id="UP001234989">
    <property type="component" value="Chromosome 10"/>
</dbReference>
<feature type="domain" description="SFR19-like C-terminal" evidence="2">
    <location>
        <begin position="434"/>
        <end position="510"/>
    </location>
</feature>
<dbReference type="Pfam" id="PF23030">
    <property type="entry name" value="SCAF11-like_C"/>
    <property type="match status" value="1"/>
</dbReference>
<dbReference type="PANTHER" id="PTHR36886">
    <property type="entry name" value="PROTEIN FRIGIDA-ESSENTIAL 1"/>
    <property type="match status" value="1"/>
</dbReference>
<dbReference type="AlphaFoldDB" id="A0AAF0UMK8"/>
<feature type="region of interest" description="Disordered" evidence="1">
    <location>
        <begin position="73"/>
        <end position="104"/>
    </location>
</feature>
<reference evidence="3" key="1">
    <citation type="submission" date="2023-08" db="EMBL/GenBank/DDBJ databases">
        <title>A de novo genome assembly of Solanum verrucosum Schlechtendal, a Mexican diploid species geographically isolated from the other diploid A-genome species in potato relatives.</title>
        <authorList>
            <person name="Hosaka K."/>
        </authorList>
    </citation>
    <scope>NUCLEOTIDE SEQUENCE</scope>
    <source>
        <tissue evidence="3">Young leaves</tissue>
    </source>
</reference>